<sequence length="129" mass="15356">MHTDNLYRQLIPLIIKQIEYDYATKRIDSNLHAKSRTYLSAHNVTYEKVLFEAVTHLEMAKFFRGPHAHHWLKNTEVFEFVVYISQIDFYVKFDVREGGTLIESFHPTEKMVDDSWIKLDENKGEFTND</sequence>
<name>A0A1B2IVG7_9LACO</name>
<dbReference type="KEGG" id="lpd:AYR62_01015"/>
<accession>A0A1B2IVG7</accession>
<protein>
    <submittedName>
        <fullName evidence="1">Uncharacterized protein</fullName>
    </submittedName>
</protein>
<evidence type="ECO:0000313" key="1">
    <source>
        <dbReference type="EMBL" id="ANZ66021.1"/>
    </source>
</evidence>
<reference evidence="1 2" key="1">
    <citation type="submission" date="2016-03" db="EMBL/GenBank/DDBJ databases">
        <title>Pediococcus and Lactobacillus from brewery environment - whole genome sequencing and assembly.</title>
        <authorList>
            <person name="Behr J."/>
            <person name="Geissler A.J."/>
            <person name="Vogel R.F."/>
        </authorList>
    </citation>
    <scope>NUCLEOTIDE SEQUENCE [LARGE SCALE GENOMIC DNA]</scope>
    <source>
        <strain evidence="1 2">TMW 1.1995</strain>
    </source>
</reference>
<dbReference type="RefSeq" id="WP_054710340.1">
    <property type="nucleotide sequence ID" value="NZ_CP014912.1"/>
</dbReference>
<organism evidence="1 2">
    <name type="scientific">Secundilactobacillus paracollinoides</name>
    <dbReference type="NCBI Taxonomy" id="240427"/>
    <lineage>
        <taxon>Bacteria</taxon>
        <taxon>Bacillati</taxon>
        <taxon>Bacillota</taxon>
        <taxon>Bacilli</taxon>
        <taxon>Lactobacillales</taxon>
        <taxon>Lactobacillaceae</taxon>
        <taxon>Secundilactobacillus</taxon>
    </lineage>
</organism>
<dbReference type="OrthoDB" id="2299623at2"/>
<proteinExistence type="predicted"/>
<dbReference type="EMBL" id="CP014924">
    <property type="protein sequence ID" value="ANZ66021.1"/>
    <property type="molecule type" value="Genomic_DNA"/>
</dbReference>
<dbReference type="Proteomes" id="UP000093267">
    <property type="component" value="Chromosome"/>
</dbReference>
<keyword evidence="2" id="KW-1185">Reference proteome</keyword>
<dbReference type="STRING" id="240427.AYR62_01015"/>
<gene>
    <name evidence="1" type="ORF">AYR63_01925</name>
</gene>
<evidence type="ECO:0000313" key="2">
    <source>
        <dbReference type="Proteomes" id="UP000093267"/>
    </source>
</evidence>
<dbReference type="AlphaFoldDB" id="A0A1B2IVG7"/>